<dbReference type="EMBL" id="JAKROA010000005">
    <property type="protein sequence ID" value="KAL5106806.1"/>
    <property type="molecule type" value="Genomic_DNA"/>
</dbReference>
<name>A0ABR4QB12_9CEST</name>
<proteinExistence type="predicted"/>
<keyword evidence="2" id="KW-1185">Reference proteome</keyword>
<accession>A0ABR4QB12</accession>
<comment type="caution">
    <text evidence="1">The sequence shown here is derived from an EMBL/GenBank/DDBJ whole genome shotgun (WGS) entry which is preliminary data.</text>
</comment>
<reference evidence="1 2" key="1">
    <citation type="journal article" date="2022" name="Front. Cell. Infect. Microbiol.">
        <title>The Genomes of Two Strains of Taenia crassiceps the Animal Model for the Study of Human Cysticercosis.</title>
        <authorList>
            <person name="Bobes R.J."/>
            <person name="Estrada K."/>
            <person name="Rios-Valencia D.G."/>
            <person name="Calderon-Gallegos A."/>
            <person name="de la Torre P."/>
            <person name="Carrero J.C."/>
            <person name="Sanchez-Flores A."/>
            <person name="Laclette J.P."/>
        </authorList>
    </citation>
    <scope>NUCLEOTIDE SEQUENCE [LARGE SCALE GENOMIC DNA]</scope>
    <source>
        <strain evidence="1">WFUcys</strain>
    </source>
</reference>
<protein>
    <submittedName>
        <fullName evidence="1">Uncharacterized protein</fullName>
    </submittedName>
</protein>
<organism evidence="1 2">
    <name type="scientific">Taenia crassiceps</name>
    <dbReference type="NCBI Taxonomy" id="6207"/>
    <lineage>
        <taxon>Eukaryota</taxon>
        <taxon>Metazoa</taxon>
        <taxon>Spiralia</taxon>
        <taxon>Lophotrochozoa</taxon>
        <taxon>Platyhelminthes</taxon>
        <taxon>Cestoda</taxon>
        <taxon>Eucestoda</taxon>
        <taxon>Cyclophyllidea</taxon>
        <taxon>Taeniidae</taxon>
        <taxon>Taenia</taxon>
    </lineage>
</organism>
<evidence type="ECO:0000313" key="2">
    <source>
        <dbReference type="Proteomes" id="UP001651158"/>
    </source>
</evidence>
<dbReference type="Proteomes" id="UP001651158">
    <property type="component" value="Unassembled WGS sequence"/>
</dbReference>
<gene>
    <name evidence="1" type="ORF">TcWFU_004791</name>
</gene>
<evidence type="ECO:0000313" key="1">
    <source>
        <dbReference type="EMBL" id="KAL5106806.1"/>
    </source>
</evidence>
<sequence>MTLKRRDARVRQFLVPKAEVLPMRAGRQDGSDPPTARCSRLHASTDGGCFTRSEKVCSSPNLCEQYKSEVKESGFRLTREELCHIQETVSGTALETTATLAFCYGNYRCFHWSSEERKRRLKSTLRQPRGKASDVWVSFADLCVELPPRLSTSFSLGCSSLRPRNPLL</sequence>